<keyword evidence="3" id="KW-0812">Transmembrane</keyword>
<reference evidence="4 5" key="1">
    <citation type="journal article" date="2008" name="Nature">
        <title>The genome of Laccaria bicolor provides insights into mycorrhizal symbiosis.</title>
        <authorList>
            <person name="Martin F."/>
            <person name="Aerts A."/>
            <person name="Ahren D."/>
            <person name="Brun A."/>
            <person name="Danchin E.G.J."/>
            <person name="Duchaussoy F."/>
            <person name="Gibon J."/>
            <person name="Kohler A."/>
            <person name="Lindquist E."/>
            <person name="Pereda V."/>
            <person name="Salamov A."/>
            <person name="Shapiro H.J."/>
            <person name="Wuyts J."/>
            <person name="Blaudez D."/>
            <person name="Buee M."/>
            <person name="Brokstein P."/>
            <person name="Canbaeck B."/>
            <person name="Cohen D."/>
            <person name="Courty P.E."/>
            <person name="Coutinho P.M."/>
            <person name="Delaruelle C."/>
            <person name="Detter J.C."/>
            <person name="Deveau A."/>
            <person name="DiFazio S."/>
            <person name="Duplessis S."/>
            <person name="Fraissinet-Tachet L."/>
            <person name="Lucic E."/>
            <person name="Frey-Klett P."/>
            <person name="Fourrey C."/>
            <person name="Feussner I."/>
            <person name="Gay G."/>
            <person name="Grimwood J."/>
            <person name="Hoegger P.J."/>
            <person name="Jain P."/>
            <person name="Kilaru S."/>
            <person name="Labbe J."/>
            <person name="Lin Y.C."/>
            <person name="Legue V."/>
            <person name="Le Tacon F."/>
            <person name="Marmeisse R."/>
            <person name="Melayah D."/>
            <person name="Montanini B."/>
            <person name="Muratet M."/>
            <person name="Nehls U."/>
            <person name="Niculita-Hirzel H."/>
            <person name="Oudot-Le Secq M.P."/>
            <person name="Peter M."/>
            <person name="Quesneville H."/>
            <person name="Rajashekar B."/>
            <person name="Reich M."/>
            <person name="Rouhier N."/>
            <person name="Schmutz J."/>
            <person name="Yin T."/>
            <person name="Chalot M."/>
            <person name="Henrissat B."/>
            <person name="Kuees U."/>
            <person name="Lucas S."/>
            <person name="Van de Peer Y."/>
            <person name="Podila G.K."/>
            <person name="Polle A."/>
            <person name="Pukkila P.J."/>
            <person name="Richardson P.M."/>
            <person name="Rouze P."/>
            <person name="Sanders I.R."/>
            <person name="Stajich J.E."/>
            <person name="Tunlid A."/>
            <person name="Tuskan G."/>
            <person name="Grigoriev I.V."/>
        </authorList>
    </citation>
    <scope>NUCLEOTIDE SEQUENCE [LARGE SCALE GENOMIC DNA]</scope>
    <source>
        <strain evidence="5">S238N-H82 / ATCC MYA-4686</strain>
    </source>
</reference>
<dbReference type="EMBL" id="DS547092">
    <property type="protein sequence ID" value="EDR14677.1"/>
    <property type="molecule type" value="Genomic_DNA"/>
</dbReference>
<dbReference type="HOGENOM" id="CLU_457873_0_0_1"/>
<evidence type="ECO:0000256" key="2">
    <source>
        <dbReference type="SAM" id="MobiDB-lite"/>
    </source>
</evidence>
<dbReference type="AlphaFoldDB" id="B0CUI5"/>
<feature type="transmembrane region" description="Helical" evidence="3">
    <location>
        <begin position="541"/>
        <end position="561"/>
    </location>
</feature>
<sequence length="683" mass="77032">MTVGNEFPDVCDACQVYIKRNHTIAGACLHPQHVLKAQAFDNASQDPYSVGIYENLRFSTQPSCPRSVHIDDQAMLHNFLMEKLFHGSKEVPHIGRAYFHQSIALVSICRQVVPHVGLDLDRENQLEQAIELLNKALEYARKAGRQENTEAQEALNTASLRIVKYLRVYHDHPYGGHPFDRLCTQPDKVMGDINKLLIGSQTDTDAHAEGKVKNQVAVAKERLDEMRKKDQDASQQIQHLSERLRFKVEVWVWPAEVNLNQSGVRRREVVLEEDAILDHVLCRVLDFAANDKLTLSLTLNPQFYKTFLSLNKPLPSKIEPLQPSTMLSDLRPSTTLSNDPLVLNLVVDRQWRVVLDLANQVQVFGNVIKVRDDVVFLKNKLGALESARELFSNGELVSFYSYPLEVTMQVDVEWFSVVTKAAEMDESCDFLVSQRLPNESTFKTLDWKPINRSLHQRPPNESTSDSNRSPHTDVVSKKKRNPEGKLQTVAHEIDYIGANMGPISQNFQREQAQQKKGWFKRIFGKDDLPNAMKSLRDGWQLTFQSAAVVSGLLASTASGLYSFFKDESKFRARTNPDGTRTFVLILCYSSLLFSIGAVITSFILIDKLGELPFYASAKKDLPAAGSLSCSSNDILVRHCSMVDNANDLQAPMTQLGNFENIEQVGNWVLQSQSITHSNINTPH</sequence>
<protein>
    <submittedName>
        <fullName evidence="4">Predicted protein</fullName>
    </submittedName>
</protein>
<dbReference type="KEGG" id="lbc:LACBIDRAFT_321887"/>
<gene>
    <name evidence="4" type="ORF">LACBIDRAFT_321887</name>
</gene>
<dbReference type="InParanoid" id="B0CUI5"/>
<feature type="coiled-coil region" evidence="1">
    <location>
        <begin position="209"/>
        <end position="243"/>
    </location>
</feature>
<evidence type="ECO:0000313" key="5">
    <source>
        <dbReference type="Proteomes" id="UP000001194"/>
    </source>
</evidence>
<name>B0CUI5_LACBS</name>
<keyword evidence="5" id="KW-1185">Reference proteome</keyword>
<keyword evidence="1" id="KW-0175">Coiled coil</keyword>
<keyword evidence="3" id="KW-0472">Membrane</keyword>
<feature type="transmembrane region" description="Helical" evidence="3">
    <location>
        <begin position="582"/>
        <end position="605"/>
    </location>
</feature>
<proteinExistence type="predicted"/>
<accession>B0CUI5</accession>
<dbReference type="RefSeq" id="XP_001875236.1">
    <property type="nucleotide sequence ID" value="XM_001875201.1"/>
</dbReference>
<keyword evidence="3" id="KW-1133">Transmembrane helix</keyword>
<evidence type="ECO:0000256" key="3">
    <source>
        <dbReference type="SAM" id="Phobius"/>
    </source>
</evidence>
<dbReference type="Proteomes" id="UP000001194">
    <property type="component" value="Unassembled WGS sequence"/>
</dbReference>
<evidence type="ECO:0000256" key="1">
    <source>
        <dbReference type="SAM" id="Coils"/>
    </source>
</evidence>
<dbReference type="GeneID" id="6070201"/>
<organism evidence="5">
    <name type="scientific">Laccaria bicolor (strain S238N-H82 / ATCC MYA-4686)</name>
    <name type="common">Bicoloured deceiver</name>
    <name type="synonym">Laccaria laccata var. bicolor</name>
    <dbReference type="NCBI Taxonomy" id="486041"/>
    <lineage>
        <taxon>Eukaryota</taxon>
        <taxon>Fungi</taxon>
        <taxon>Dikarya</taxon>
        <taxon>Basidiomycota</taxon>
        <taxon>Agaricomycotina</taxon>
        <taxon>Agaricomycetes</taxon>
        <taxon>Agaricomycetidae</taxon>
        <taxon>Agaricales</taxon>
        <taxon>Agaricineae</taxon>
        <taxon>Hydnangiaceae</taxon>
        <taxon>Laccaria</taxon>
    </lineage>
</organism>
<evidence type="ECO:0000313" key="4">
    <source>
        <dbReference type="EMBL" id="EDR14677.1"/>
    </source>
</evidence>
<dbReference type="OrthoDB" id="3225366at2759"/>
<feature type="region of interest" description="Disordered" evidence="2">
    <location>
        <begin position="447"/>
        <end position="483"/>
    </location>
</feature>